<name>B4CTZ1_9BACT</name>
<keyword evidence="2" id="KW-1185">Reference proteome</keyword>
<dbReference type="InParanoid" id="B4CTZ1"/>
<evidence type="ECO:0000313" key="1">
    <source>
        <dbReference type="EMBL" id="EDY22029.1"/>
    </source>
</evidence>
<accession>B4CTZ1</accession>
<evidence type="ECO:0000313" key="2">
    <source>
        <dbReference type="Proteomes" id="UP000005824"/>
    </source>
</evidence>
<sequence>MAWSLLVASPCPQALSVGADRIPAAARAVSFTGPTADAASRIIIPRLDFREATLGEALDFLRKKAEELSPNRSLFNLVLNLPPDARPPRLTLELKDVSLLDAARSIAALVNLELTLEQNAFVFGVAPPKVKMAKPSAAWKKAEALSIPQLELRQATTLEAVEFLQKKSAELDPGKRGVNLLLQPGPENFARMSMSLRGISLAEALRYVAGAAEMELMAQPDRIVLQPRKERAVKPPKMVAASVRREGSVILAEDHAVLNGEGLTIVADEIRYDTATARAQASGHVEIWHGAELTQGDDLQLGLGPRGQFVVEGALRSTVVWPFSNLEGASEPERTDIMTTFLRGLTLRGEGDVQGAAWQFERALEKLDGVKMSDASDQRILKEFRAIIMDKQKGL</sequence>
<dbReference type="STRING" id="497964.CfE428DRAFT_0154"/>
<dbReference type="AlphaFoldDB" id="B4CTZ1"/>
<comment type="caution">
    <text evidence="1">The sequence shown here is derived from an EMBL/GenBank/DDBJ whole genome shotgun (WGS) entry which is preliminary data.</text>
</comment>
<protein>
    <submittedName>
        <fullName evidence="1">Uncharacterized protein</fullName>
    </submittedName>
</protein>
<dbReference type="Proteomes" id="UP000005824">
    <property type="component" value="Unassembled WGS sequence"/>
</dbReference>
<dbReference type="EMBL" id="ABVL01000001">
    <property type="protein sequence ID" value="EDY22029.1"/>
    <property type="molecule type" value="Genomic_DNA"/>
</dbReference>
<proteinExistence type="predicted"/>
<gene>
    <name evidence="1" type="ORF">CfE428DRAFT_0154</name>
</gene>
<organism evidence="1 2">
    <name type="scientific">Chthoniobacter flavus Ellin428</name>
    <dbReference type="NCBI Taxonomy" id="497964"/>
    <lineage>
        <taxon>Bacteria</taxon>
        <taxon>Pseudomonadati</taxon>
        <taxon>Verrucomicrobiota</taxon>
        <taxon>Spartobacteria</taxon>
        <taxon>Chthoniobacterales</taxon>
        <taxon>Chthoniobacteraceae</taxon>
        <taxon>Chthoniobacter</taxon>
    </lineage>
</organism>
<reference evidence="1 2" key="1">
    <citation type="journal article" date="2011" name="J. Bacteriol.">
        <title>Genome sequence of Chthoniobacter flavus Ellin428, an aerobic heterotrophic soil bacterium.</title>
        <authorList>
            <person name="Kant R."/>
            <person name="van Passel M.W."/>
            <person name="Palva A."/>
            <person name="Lucas S."/>
            <person name="Lapidus A."/>
            <person name="Glavina Del Rio T."/>
            <person name="Dalin E."/>
            <person name="Tice H."/>
            <person name="Bruce D."/>
            <person name="Goodwin L."/>
            <person name="Pitluck S."/>
            <person name="Larimer F.W."/>
            <person name="Land M.L."/>
            <person name="Hauser L."/>
            <person name="Sangwan P."/>
            <person name="de Vos W.M."/>
            <person name="Janssen P.H."/>
            <person name="Smidt H."/>
        </authorList>
    </citation>
    <scope>NUCLEOTIDE SEQUENCE [LARGE SCALE GENOMIC DNA]</scope>
    <source>
        <strain evidence="1 2">Ellin428</strain>
    </source>
</reference>